<accession>A0A4P6V0X7</accession>
<dbReference type="Proteomes" id="UP000293719">
    <property type="component" value="Chromosome"/>
</dbReference>
<dbReference type="KEGG" id="rpod:E0E05_06485"/>
<evidence type="ECO:0000256" key="1">
    <source>
        <dbReference type="SAM" id="MobiDB-lite"/>
    </source>
</evidence>
<protein>
    <recommendedName>
        <fullName evidence="4">DUF2063 domain-containing protein</fullName>
    </recommendedName>
</protein>
<dbReference type="AlphaFoldDB" id="A0A4P6V0X7"/>
<feature type="region of interest" description="Disordered" evidence="1">
    <location>
        <begin position="1"/>
        <end position="22"/>
    </location>
</feature>
<dbReference type="RefSeq" id="WP_131615980.1">
    <property type="nucleotide sequence ID" value="NZ_CP036532.1"/>
</dbReference>
<keyword evidence="3" id="KW-1185">Reference proteome</keyword>
<dbReference type="GeneID" id="90766937"/>
<dbReference type="InterPro" id="IPR046037">
    <property type="entry name" value="DUF5995"/>
</dbReference>
<reference evidence="2 3" key="1">
    <citation type="journal article" date="2017" name="Int. J. Syst. Evol. Microbiol.">
        <title>Roseitalea porphyridii gen. nov., sp. nov., isolated from a red alga, and reclassification of Hoeflea suaedae Chung et al. 2013 as Pseudohoeflea suaedae gen. nov., comb. nov.</title>
        <authorList>
            <person name="Hyeon J.W."/>
            <person name="Jeong S.E."/>
            <person name="Baek K."/>
            <person name="Jeon C.O."/>
        </authorList>
    </citation>
    <scope>NUCLEOTIDE SEQUENCE [LARGE SCALE GENOMIC DNA]</scope>
    <source>
        <strain evidence="2 3">MA7-20</strain>
    </source>
</reference>
<evidence type="ECO:0008006" key="4">
    <source>
        <dbReference type="Google" id="ProtNLM"/>
    </source>
</evidence>
<evidence type="ECO:0000313" key="3">
    <source>
        <dbReference type="Proteomes" id="UP000293719"/>
    </source>
</evidence>
<proteinExistence type="predicted"/>
<gene>
    <name evidence="2" type="ORF">E0E05_06485</name>
</gene>
<evidence type="ECO:0000313" key="2">
    <source>
        <dbReference type="EMBL" id="QBK30279.1"/>
    </source>
</evidence>
<dbReference type="EMBL" id="CP036532">
    <property type="protein sequence ID" value="QBK30279.1"/>
    <property type="molecule type" value="Genomic_DNA"/>
</dbReference>
<sequence>MTSTAAAPTHADTGGVTPSPGAAAETVAARLDQRVAALDGTPHELFARLYRCSTVHWVERLSGQPDADMVFRLIPHFFALYEERVGAVIAGRSSCPAHWKPYFDACRSPHWRHRPADAWRIVIAGVHAHTTIDLRDAIVRTAADHRLAHGRLPDLDAFETLMFGSVCDRSFAEAAVAFCDHNRQTGGPLLGSRLAAQSPNGLIAVWGGWLRAWRRSAWADARARIACAHGPT</sequence>
<name>A0A4P6V0X7_9HYPH</name>
<organism evidence="2 3">
    <name type="scientific">Roseitalea porphyridii</name>
    <dbReference type="NCBI Taxonomy" id="1852022"/>
    <lineage>
        <taxon>Bacteria</taxon>
        <taxon>Pseudomonadati</taxon>
        <taxon>Pseudomonadota</taxon>
        <taxon>Alphaproteobacteria</taxon>
        <taxon>Hyphomicrobiales</taxon>
        <taxon>Ahrensiaceae</taxon>
        <taxon>Roseitalea</taxon>
    </lineage>
</organism>
<dbReference type="OrthoDB" id="7374570at2"/>
<dbReference type="Pfam" id="PF19458">
    <property type="entry name" value="DUF5995"/>
    <property type="match status" value="1"/>
</dbReference>